<dbReference type="PROSITE" id="PS50043">
    <property type="entry name" value="HTH_LUXR_2"/>
    <property type="match status" value="1"/>
</dbReference>
<dbReference type="PANTHER" id="PTHR44688:SF16">
    <property type="entry name" value="DNA-BINDING TRANSCRIPTIONAL ACTIVATOR DEVR_DOSR"/>
    <property type="match status" value="1"/>
</dbReference>
<evidence type="ECO:0000256" key="3">
    <source>
        <dbReference type="ARBA" id="ARBA00023163"/>
    </source>
</evidence>
<dbReference type="InterPro" id="IPR000792">
    <property type="entry name" value="Tscrpt_reg_LuxR_C"/>
</dbReference>
<dbReference type="Pfam" id="PF00196">
    <property type="entry name" value="GerE"/>
    <property type="match status" value="1"/>
</dbReference>
<dbReference type="SUPFAM" id="SSF46894">
    <property type="entry name" value="C-terminal effector domain of the bipartite response regulators"/>
    <property type="match status" value="1"/>
</dbReference>
<dbReference type="PANTHER" id="PTHR44688">
    <property type="entry name" value="DNA-BINDING TRANSCRIPTIONAL ACTIVATOR DEVR_DOSR"/>
    <property type="match status" value="1"/>
</dbReference>
<keyword evidence="3" id="KW-0804">Transcription</keyword>
<name>A0A939PBF4_9ACTN</name>
<keyword evidence="1" id="KW-0805">Transcription regulation</keyword>
<comment type="caution">
    <text evidence="5">The sequence shown here is derived from an EMBL/GenBank/DDBJ whole genome shotgun (WGS) entry which is preliminary data.</text>
</comment>
<dbReference type="Gene3D" id="1.10.10.10">
    <property type="entry name" value="Winged helix-like DNA-binding domain superfamily/Winged helix DNA-binding domain"/>
    <property type="match status" value="1"/>
</dbReference>
<dbReference type="CDD" id="cd06170">
    <property type="entry name" value="LuxR_C_like"/>
    <property type="match status" value="1"/>
</dbReference>
<dbReference type="InterPro" id="IPR036388">
    <property type="entry name" value="WH-like_DNA-bd_sf"/>
</dbReference>
<protein>
    <recommendedName>
        <fullName evidence="4">HTH luxR-type domain-containing protein</fullName>
    </recommendedName>
</protein>
<dbReference type="Proteomes" id="UP000669179">
    <property type="component" value="Unassembled WGS sequence"/>
</dbReference>
<sequence>MTSGAAAPELRGRRAERVVLDQALTDVRSGQGRALLIRGEAALVAEIQAIGEATGVALAPYGELALAAWRGDVAATPLFEASMADVTARGEETGVMVAHWARALMLNGLARYEEAIPAARAATGHPVESAVIYWSLSELIEAAVRSGRPDLASGAYERLAATARASGTDWALGVLARSGALLATGRTADALYRQAIDHLGKTRIRMELARGHLLYGEWLRRENRRQEARAQLRTAYDMLAAAGADAFADRARHELAATGESVAERTARAGDTLTPQEAHIAGLAGSGLTNAEIGAQLFLSPHTVEWHLRKIFSKLGIRSRRQLRPSSAGGRENAG</sequence>
<dbReference type="RefSeq" id="WP_208257385.1">
    <property type="nucleotide sequence ID" value="NZ_JAGEOJ010000008.1"/>
</dbReference>
<dbReference type="GO" id="GO:0003677">
    <property type="term" value="F:DNA binding"/>
    <property type="evidence" value="ECO:0007669"/>
    <property type="project" value="UniProtKB-KW"/>
</dbReference>
<keyword evidence="6" id="KW-1185">Reference proteome</keyword>
<keyword evidence="2" id="KW-0238">DNA-binding</keyword>
<feature type="domain" description="HTH luxR-type" evidence="4">
    <location>
        <begin position="266"/>
        <end position="331"/>
    </location>
</feature>
<gene>
    <name evidence="5" type="ORF">J4573_20510</name>
</gene>
<dbReference type="AlphaFoldDB" id="A0A939PBF4"/>
<dbReference type="GO" id="GO:0006355">
    <property type="term" value="P:regulation of DNA-templated transcription"/>
    <property type="evidence" value="ECO:0007669"/>
    <property type="project" value="InterPro"/>
</dbReference>
<dbReference type="SMART" id="SM00421">
    <property type="entry name" value="HTH_LUXR"/>
    <property type="match status" value="1"/>
</dbReference>
<reference evidence="5" key="1">
    <citation type="submission" date="2021-03" db="EMBL/GenBank/DDBJ databases">
        <authorList>
            <person name="Kanchanasin P."/>
            <person name="Saeng-In P."/>
            <person name="Phongsopitanun W."/>
            <person name="Yuki M."/>
            <person name="Kudo T."/>
            <person name="Ohkuma M."/>
            <person name="Tanasupawat S."/>
        </authorList>
    </citation>
    <scope>NUCLEOTIDE SEQUENCE</scope>
    <source>
        <strain evidence="5">GKU 128</strain>
    </source>
</reference>
<dbReference type="InterPro" id="IPR016032">
    <property type="entry name" value="Sig_transdc_resp-reg_C-effctor"/>
</dbReference>
<dbReference type="PRINTS" id="PR00038">
    <property type="entry name" value="HTHLUXR"/>
</dbReference>
<evidence type="ECO:0000259" key="4">
    <source>
        <dbReference type="PROSITE" id="PS50043"/>
    </source>
</evidence>
<evidence type="ECO:0000256" key="1">
    <source>
        <dbReference type="ARBA" id="ARBA00023015"/>
    </source>
</evidence>
<proteinExistence type="predicted"/>
<evidence type="ECO:0000313" key="6">
    <source>
        <dbReference type="Proteomes" id="UP000669179"/>
    </source>
</evidence>
<accession>A0A939PBF4</accession>
<dbReference type="EMBL" id="JAGEOJ010000008">
    <property type="protein sequence ID" value="MBO2449495.1"/>
    <property type="molecule type" value="Genomic_DNA"/>
</dbReference>
<evidence type="ECO:0000256" key="2">
    <source>
        <dbReference type="ARBA" id="ARBA00023125"/>
    </source>
</evidence>
<evidence type="ECO:0000313" key="5">
    <source>
        <dbReference type="EMBL" id="MBO2449495.1"/>
    </source>
</evidence>
<organism evidence="5 6">
    <name type="scientific">Actinomadura barringtoniae</name>
    <dbReference type="NCBI Taxonomy" id="1427535"/>
    <lineage>
        <taxon>Bacteria</taxon>
        <taxon>Bacillati</taxon>
        <taxon>Actinomycetota</taxon>
        <taxon>Actinomycetes</taxon>
        <taxon>Streptosporangiales</taxon>
        <taxon>Thermomonosporaceae</taxon>
        <taxon>Actinomadura</taxon>
    </lineage>
</organism>